<dbReference type="Proteomes" id="UP000007879">
    <property type="component" value="Unassembled WGS sequence"/>
</dbReference>
<dbReference type="InterPro" id="IPR034922">
    <property type="entry name" value="REX1-like_exo"/>
</dbReference>
<dbReference type="FunFam" id="3.30.420.10:FF:000019">
    <property type="entry name" value="RNA exonuclease NEF-sp"/>
    <property type="match status" value="1"/>
</dbReference>
<evidence type="ECO:0000256" key="3">
    <source>
        <dbReference type="ARBA" id="ARBA00022722"/>
    </source>
</evidence>
<keyword evidence="6" id="KW-0539">Nucleus</keyword>
<keyword evidence="11" id="KW-1185">Reference proteome</keyword>
<feature type="compositionally biased region" description="Polar residues" evidence="8">
    <location>
        <begin position="669"/>
        <end position="683"/>
    </location>
</feature>
<dbReference type="EnsemblMetazoa" id="XM_019997639.1">
    <property type="protein sequence ID" value="XP_019853198.1"/>
    <property type="gene ID" value="LOC100634899"/>
</dbReference>
<dbReference type="KEGG" id="aqu:100634899"/>
<proteinExistence type="inferred from homology"/>
<reference evidence="11" key="1">
    <citation type="journal article" date="2010" name="Nature">
        <title>The Amphimedon queenslandica genome and the evolution of animal complexity.</title>
        <authorList>
            <person name="Srivastava M."/>
            <person name="Simakov O."/>
            <person name="Chapman J."/>
            <person name="Fahey B."/>
            <person name="Gauthier M.E."/>
            <person name="Mitros T."/>
            <person name="Richards G.S."/>
            <person name="Conaco C."/>
            <person name="Dacre M."/>
            <person name="Hellsten U."/>
            <person name="Larroux C."/>
            <person name="Putnam N.H."/>
            <person name="Stanke M."/>
            <person name="Adamska M."/>
            <person name="Darling A."/>
            <person name="Degnan S.M."/>
            <person name="Oakley T.H."/>
            <person name="Plachetzki D.C."/>
            <person name="Zhai Y."/>
            <person name="Adamski M."/>
            <person name="Calcino A."/>
            <person name="Cummins S.F."/>
            <person name="Goodstein D.M."/>
            <person name="Harris C."/>
            <person name="Jackson D.J."/>
            <person name="Leys S.P."/>
            <person name="Shu S."/>
            <person name="Woodcroft B.J."/>
            <person name="Vervoort M."/>
            <person name="Kosik K.S."/>
            <person name="Manning G."/>
            <person name="Degnan B.M."/>
            <person name="Rokhsar D.S."/>
        </authorList>
    </citation>
    <scope>NUCLEOTIDE SEQUENCE [LARGE SCALE GENOMIC DNA]</scope>
</reference>
<evidence type="ECO:0000259" key="9">
    <source>
        <dbReference type="PROSITE" id="PS50103"/>
    </source>
</evidence>
<feature type="region of interest" description="Disordered" evidence="8">
    <location>
        <begin position="556"/>
        <end position="776"/>
    </location>
</feature>
<dbReference type="PANTHER" id="PTHR12801">
    <property type="entry name" value="RNA EXONUCLEASE REXO1 / RECO3 FAMILY MEMBER-RELATED"/>
    <property type="match status" value="1"/>
</dbReference>
<dbReference type="InterPro" id="IPR047021">
    <property type="entry name" value="REXO1/3/4-like"/>
</dbReference>
<feature type="compositionally biased region" description="Low complexity" evidence="8">
    <location>
        <begin position="712"/>
        <end position="722"/>
    </location>
</feature>
<dbReference type="Gene3D" id="3.30.420.10">
    <property type="entry name" value="Ribonuclease H-like superfamily/Ribonuclease H"/>
    <property type="match status" value="1"/>
</dbReference>
<dbReference type="InterPro" id="IPR036397">
    <property type="entry name" value="RNaseH_sf"/>
</dbReference>
<evidence type="ECO:0000256" key="5">
    <source>
        <dbReference type="ARBA" id="ARBA00022839"/>
    </source>
</evidence>
<keyword evidence="7" id="KW-0863">Zinc-finger</keyword>
<feature type="compositionally biased region" description="Polar residues" evidence="8">
    <location>
        <begin position="630"/>
        <end position="639"/>
    </location>
</feature>
<feature type="domain" description="C3H1-type" evidence="9">
    <location>
        <begin position="7"/>
        <end position="33"/>
    </location>
</feature>
<feature type="region of interest" description="Disordered" evidence="8">
    <location>
        <begin position="313"/>
        <end position="346"/>
    </location>
</feature>
<comment type="similarity">
    <text evidence="2">Belongs to the REXO1/REXO3 family.</text>
</comment>
<dbReference type="GO" id="GO:0003676">
    <property type="term" value="F:nucleic acid binding"/>
    <property type="evidence" value="ECO:0007669"/>
    <property type="project" value="InterPro"/>
</dbReference>
<feature type="zinc finger region" description="C3H1-type" evidence="7">
    <location>
        <begin position="7"/>
        <end position="33"/>
    </location>
</feature>
<feature type="region of interest" description="Disordered" evidence="8">
    <location>
        <begin position="194"/>
        <end position="224"/>
    </location>
</feature>
<name>A0AAN0J921_AMPQE</name>
<keyword evidence="5" id="KW-0269">Exonuclease</keyword>
<dbReference type="AlphaFoldDB" id="A0AAN0J921"/>
<keyword evidence="7" id="KW-0862">Zinc</keyword>
<dbReference type="PROSITE" id="PS50103">
    <property type="entry name" value="ZF_C3H1"/>
    <property type="match status" value="1"/>
</dbReference>
<evidence type="ECO:0000256" key="7">
    <source>
        <dbReference type="PROSITE-ProRule" id="PRU00723"/>
    </source>
</evidence>
<dbReference type="SUPFAM" id="SSF53098">
    <property type="entry name" value="Ribonuclease H-like"/>
    <property type="match status" value="1"/>
</dbReference>
<dbReference type="InterPro" id="IPR013520">
    <property type="entry name" value="Ribonucl_H"/>
</dbReference>
<evidence type="ECO:0000256" key="6">
    <source>
        <dbReference type="ARBA" id="ARBA00023242"/>
    </source>
</evidence>
<evidence type="ECO:0000256" key="2">
    <source>
        <dbReference type="ARBA" id="ARBA00006357"/>
    </source>
</evidence>
<dbReference type="PANTHER" id="PTHR12801:SF115">
    <property type="entry name" value="FI18136P1-RELATED"/>
    <property type="match status" value="1"/>
</dbReference>
<dbReference type="SMART" id="SM00479">
    <property type="entry name" value="EXOIII"/>
    <property type="match status" value="1"/>
</dbReference>
<dbReference type="Pfam" id="PF15870">
    <property type="entry name" value="EloA-BP1"/>
    <property type="match status" value="1"/>
</dbReference>
<feature type="compositionally biased region" description="Basic and acidic residues" evidence="8">
    <location>
        <begin position="643"/>
        <end position="664"/>
    </location>
</feature>
<dbReference type="RefSeq" id="XP_019853198.1">
    <property type="nucleotide sequence ID" value="XM_019997639.1"/>
</dbReference>
<feature type="compositionally biased region" description="Polar residues" evidence="8">
    <location>
        <begin position="326"/>
        <end position="340"/>
    </location>
</feature>
<keyword evidence="4" id="KW-0378">Hydrolase</keyword>
<protein>
    <recommendedName>
        <fullName evidence="9">C3H1-type domain-containing protein</fullName>
    </recommendedName>
</protein>
<dbReference type="GO" id="GO:0004527">
    <property type="term" value="F:exonuclease activity"/>
    <property type="evidence" value="ECO:0007669"/>
    <property type="project" value="UniProtKB-KW"/>
</dbReference>
<dbReference type="InterPro" id="IPR000571">
    <property type="entry name" value="Znf_CCCH"/>
</dbReference>
<dbReference type="InterPro" id="IPR012337">
    <property type="entry name" value="RNaseH-like_sf"/>
</dbReference>
<feature type="compositionally biased region" description="Polar residues" evidence="8">
    <location>
        <begin position="194"/>
        <end position="205"/>
    </location>
</feature>
<comment type="subcellular location">
    <subcellularLocation>
        <location evidence="1">Nucleus</location>
    </subcellularLocation>
</comment>
<feature type="compositionally biased region" description="Low complexity" evidence="8">
    <location>
        <begin position="731"/>
        <end position="750"/>
    </location>
</feature>
<evidence type="ECO:0000256" key="1">
    <source>
        <dbReference type="ARBA" id="ARBA00004123"/>
    </source>
</evidence>
<sequence>MFPTGGYFKGIPCPFFEHGLCHRANCHYSHNRTPSIINRLAPSSSQPVPSKVPNVQKPVSSSTFSCSIAPSSVSTSVGQTNTPCDNTKPVIANTSSSITKSSPTSITSSSLVDITFGLSSSLTDNDTVSSPNIVSSLSQPTLSSTVTSYTTTLVPSPSIVPSHAPSVNITPSYIPLETSPPSEDVKELPTITPTTLEQNIFGSPTSDSDDDDDGSLSMETDGPSSLDMEIAFLKATTVMKGVKGDGSVSVDKEERREKVKATYENKGIKNIRVAHSDKIVRSSDLLHSSHRPKSLSDMKLMETLKDPGVMYSNKKRQSRVTGGGHTTSKSKLVSPGSSDTGAVKRPRLSPVVNAKVPTKLRQGYLDTFIDELIKKGEEPSLAYKKSLDDEEQLLKRSANQTIYRNLCSHHLRALRKETEEILKERQRRSDERVSSRTSDDVVGRAKSPKRGLTFKPSGSKSSKIGSEVSNETSVTKAKTKDVTEFDLNVVLSPGGIKPQLESVGKPVKRSKDDADPIMSTVKAEMSFNPQVFDDLKDVEFIKLTATTDDSVLLADEPLEGSPFPSSGANTKSFYSSKRKSSDGNNGQAGQSSSIKKRKKGCVTDKSPGLSFESMLLQPDKKIMKKKTKTQLRAGTNPTVTRKKSSDTLYRIDDNTDFSKNRTNIEGKMGSSSDDSSTVLITSDNGKKTGAALTDRKRKRESALSSNERNDSSDSISSMTASDTGIIDLTGSLKSPSPTEPTSSRSPTLSPIVNLESPTEDFSPSIPDSAPAATSRESLFQPVSPSSLINLTALAAVSSAAANASCKRKINIDSGKPVARKFELVPPKPRPLPSYSIIVKKEPEFNIDVFYNQLLEYSLSEEQLISNGYPRPTGDVGVASLKIEGNARSQIEPVGQNGFRHTCCRCQKSFIIYNDGRYQTVEECMYHYGRLYKSKEYGEGIVSQYSCCSGRIDSPGCQVAQMHVTAGEICSSISGCVQSAAPPNVANYDPTIHALDCEMCYTTAGLELTRVTVIDWKLDTVYDAIVKPKHPIVDYNTRFSGLAAKDFIGVTTTLSDVQSKLLEFIYEDTILIGHSLESDLKALKFIHSTIVDTAIVFPHRRGPPFKRALKSLAVELLHKFIQDSVDDGHDSREDSVVCMELMIMKVKADLKQMKK</sequence>
<feature type="region of interest" description="Disordered" evidence="8">
    <location>
        <begin position="423"/>
        <end position="477"/>
    </location>
</feature>
<dbReference type="GeneID" id="100634899"/>
<evidence type="ECO:0000313" key="11">
    <source>
        <dbReference type="Proteomes" id="UP000007879"/>
    </source>
</evidence>
<feature type="compositionally biased region" description="Polar residues" evidence="8">
    <location>
        <begin position="563"/>
        <end position="575"/>
    </location>
</feature>
<feature type="compositionally biased region" description="Polar residues" evidence="8">
    <location>
        <begin position="582"/>
        <end position="593"/>
    </location>
</feature>
<feature type="compositionally biased region" description="Polar residues" evidence="8">
    <location>
        <begin position="467"/>
        <end position="476"/>
    </location>
</feature>
<keyword evidence="3" id="KW-0540">Nuclease</keyword>
<evidence type="ECO:0000313" key="10">
    <source>
        <dbReference type="EnsemblMetazoa" id="XP_019853198.1"/>
    </source>
</evidence>
<evidence type="ECO:0000256" key="4">
    <source>
        <dbReference type="ARBA" id="ARBA00022801"/>
    </source>
</evidence>
<reference evidence="10" key="2">
    <citation type="submission" date="2024-06" db="UniProtKB">
        <authorList>
            <consortium name="EnsemblMetazoa"/>
        </authorList>
    </citation>
    <scope>IDENTIFICATION</scope>
</reference>
<dbReference type="InterPro" id="IPR031736">
    <property type="entry name" value="REXO1-like_dom"/>
</dbReference>
<dbReference type="GO" id="GO:0008270">
    <property type="term" value="F:zinc ion binding"/>
    <property type="evidence" value="ECO:0007669"/>
    <property type="project" value="UniProtKB-KW"/>
</dbReference>
<organism evidence="10 11">
    <name type="scientific">Amphimedon queenslandica</name>
    <name type="common">Sponge</name>
    <dbReference type="NCBI Taxonomy" id="400682"/>
    <lineage>
        <taxon>Eukaryota</taxon>
        <taxon>Metazoa</taxon>
        <taxon>Porifera</taxon>
        <taxon>Demospongiae</taxon>
        <taxon>Heteroscleromorpha</taxon>
        <taxon>Haplosclerida</taxon>
        <taxon>Niphatidae</taxon>
        <taxon>Amphimedon</taxon>
    </lineage>
</organism>
<feature type="compositionally biased region" description="Low complexity" evidence="8">
    <location>
        <begin position="457"/>
        <end position="466"/>
    </location>
</feature>
<dbReference type="GO" id="GO:0005634">
    <property type="term" value="C:nucleus"/>
    <property type="evidence" value="ECO:0007669"/>
    <property type="project" value="UniProtKB-SubCell"/>
</dbReference>
<keyword evidence="7" id="KW-0479">Metal-binding</keyword>
<evidence type="ECO:0000256" key="8">
    <source>
        <dbReference type="SAM" id="MobiDB-lite"/>
    </source>
</evidence>
<accession>A0AAN0J921</accession>
<dbReference type="CDD" id="cd06145">
    <property type="entry name" value="REX1_like"/>
    <property type="match status" value="1"/>
</dbReference>
<feature type="compositionally biased region" description="Basic and acidic residues" evidence="8">
    <location>
        <begin position="423"/>
        <end position="443"/>
    </location>
</feature>